<feature type="domain" description="NADPH-dependent FMN reductase-like" evidence="3">
    <location>
        <begin position="1"/>
        <end position="105"/>
    </location>
</feature>
<evidence type="ECO:0000259" key="3">
    <source>
        <dbReference type="Pfam" id="PF03358"/>
    </source>
</evidence>
<name>A0A1K1LL28_9BACT</name>
<dbReference type="GO" id="GO:0016491">
    <property type="term" value="F:oxidoreductase activity"/>
    <property type="evidence" value="ECO:0007669"/>
    <property type="project" value="InterPro"/>
</dbReference>
<reference evidence="5" key="1">
    <citation type="submission" date="2016-10" db="EMBL/GenBank/DDBJ databases">
        <authorList>
            <person name="Wegmann U."/>
        </authorList>
    </citation>
    <scope>NUCLEOTIDE SEQUENCE [LARGE SCALE GENOMIC DNA]</scope>
</reference>
<dbReference type="RefSeq" id="WP_072336997.1">
    <property type="nucleotide sequence ID" value="NZ_DBGALU010000092.1"/>
</dbReference>
<evidence type="ECO:0000256" key="2">
    <source>
        <dbReference type="ARBA" id="ARBA00022643"/>
    </source>
</evidence>
<sequence>MKIIAINGSPRKKGNTATVLDHFLEGARSAGADTELVHLYGLHASGCRSCFACKRLGGASYGHCALKDDLAPVLAALEQADGLVLGSPVYFGNVTGAMRSFQERLCFPYVVYDRQGSTIAPRRLATACIYTMNVDAATMRQYGYPATLAVMEGYLGRIFSEPAVLYVNDTWQFDDYARYKADRFSVADKRRQREEQFPQDCRQAFVMGREMARKLAGPAA</sequence>
<dbReference type="InterPro" id="IPR051796">
    <property type="entry name" value="ISF_SsuE-like"/>
</dbReference>
<dbReference type="Pfam" id="PF03358">
    <property type="entry name" value="FMN_red"/>
    <property type="match status" value="1"/>
</dbReference>
<protein>
    <submittedName>
        <fullName evidence="4">Iron-sulfur flavoprotein</fullName>
    </submittedName>
</protein>
<dbReference type="AlphaFoldDB" id="A0A1K1LL28"/>
<dbReference type="OrthoDB" id="6398207at2"/>
<accession>A0A1K1LL28</accession>
<dbReference type="KEGG" id="dpg:DESPIGER_2369"/>
<evidence type="ECO:0000313" key="4">
    <source>
        <dbReference type="EMBL" id="SFV74190.1"/>
    </source>
</evidence>
<keyword evidence="1" id="KW-0285">Flavoprotein</keyword>
<keyword evidence="2" id="KW-0288">FMN</keyword>
<proteinExistence type="predicted"/>
<dbReference type="EMBL" id="LT630450">
    <property type="protein sequence ID" value="SFV74190.1"/>
    <property type="molecule type" value="Genomic_DNA"/>
</dbReference>
<evidence type="ECO:0000313" key="5">
    <source>
        <dbReference type="Proteomes" id="UP000186323"/>
    </source>
</evidence>
<dbReference type="SUPFAM" id="SSF52218">
    <property type="entry name" value="Flavoproteins"/>
    <property type="match status" value="1"/>
</dbReference>
<gene>
    <name evidence="4" type="ORF">DESPIGER_2369</name>
</gene>
<dbReference type="Proteomes" id="UP000186323">
    <property type="component" value="Chromosome I"/>
</dbReference>
<keyword evidence="5" id="KW-1185">Reference proteome</keyword>
<dbReference type="PANTHER" id="PTHR43278">
    <property type="entry name" value="NAD(P)H-DEPENDENT FMN-CONTAINING OXIDOREDUCTASE YWQN-RELATED"/>
    <property type="match status" value="1"/>
</dbReference>
<dbReference type="InterPro" id="IPR005025">
    <property type="entry name" value="FMN_Rdtase-like_dom"/>
</dbReference>
<evidence type="ECO:0000256" key="1">
    <source>
        <dbReference type="ARBA" id="ARBA00022630"/>
    </source>
</evidence>
<dbReference type="InterPro" id="IPR029039">
    <property type="entry name" value="Flavoprotein-like_sf"/>
</dbReference>
<dbReference type="PANTHER" id="PTHR43278:SF2">
    <property type="entry name" value="IRON-SULFUR FLAVOPROTEIN"/>
    <property type="match status" value="1"/>
</dbReference>
<dbReference type="Gene3D" id="3.40.50.360">
    <property type="match status" value="1"/>
</dbReference>
<organism evidence="4 5">
    <name type="scientific">Desulfovibrio piger</name>
    <dbReference type="NCBI Taxonomy" id="901"/>
    <lineage>
        <taxon>Bacteria</taxon>
        <taxon>Pseudomonadati</taxon>
        <taxon>Thermodesulfobacteriota</taxon>
        <taxon>Desulfovibrionia</taxon>
        <taxon>Desulfovibrionales</taxon>
        <taxon>Desulfovibrionaceae</taxon>
        <taxon>Desulfovibrio</taxon>
    </lineage>
</organism>